<dbReference type="Proteomes" id="UP001055156">
    <property type="component" value="Unassembled WGS sequence"/>
</dbReference>
<protein>
    <recommendedName>
        <fullName evidence="2">DUF2134 domain-containing protein</fullName>
    </recommendedName>
</protein>
<keyword evidence="1" id="KW-1133">Transmembrane helix</keyword>
<evidence type="ECO:0000256" key="1">
    <source>
        <dbReference type="SAM" id="Phobius"/>
    </source>
</evidence>
<feature type="domain" description="DUF2134" evidence="2">
    <location>
        <begin position="61"/>
        <end position="147"/>
    </location>
</feature>
<comment type="caution">
    <text evidence="3">The sequence shown here is derived from an EMBL/GenBank/DDBJ whole genome shotgun (WGS) entry which is preliminary data.</text>
</comment>
<keyword evidence="1" id="KW-0812">Transmembrane</keyword>
<proteinExistence type="predicted"/>
<keyword evidence="4" id="KW-1185">Reference proteome</keyword>
<gene>
    <name evidence="3" type="ORF">LKMONMHP_3179</name>
</gene>
<dbReference type="InterPro" id="IPR018705">
    <property type="entry name" value="DUF2134_membrane"/>
</dbReference>
<feature type="transmembrane region" description="Helical" evidence="1">
    <location>
        <begin position="20"/>
        <end position="45"/>
    </location>
</feature>
<keyword evidence="1" id="KW-0472">Membrane</keyword>
<sequence>MPLRTLFPRRFFTQDRHGSVAVFGALGMTAILGAAAIGVDLGALYGAKRRAQGAVDLAASLAAADPSAALGTACRSLADNGYADCSKAVVLPGTYSAESGSSAASRFQPGGKPPNAVRVTLTAAAKTLFAPVLGLPSSFPVTAEGTAATARFGAFTIGSGLVSLDGGIANALLGALLGAKLSLSAMDYDALLNSRVDTFRFLDSLANSLSLQAASYNDVVSANASVGQILTALSASVPDASAAAALSQVRAAASASAGRLNVAQVLDLGDAGALAPGRGSRGPSVGTYDLLSAAVAAANGTRQVSVDLGLTIPGLTRTRVTVAVGERRQSSGWVQPNSPRATVRTAQTRVLIEAGLTAPLGLGTLSLPVYAEAAYGQATLRSVSCPWTESSARSMSLDVRPGAVDLAIANVPASAIDGSGAAPNLSQPAELLRLALPPLVITGRARTTIGPSNSQTVTFSADDIARNRVRTVSSTGLVGSATASLLASMSLELNGLGVLSLPTLKPLTLAVLNTAAPAIDLVLDNTLRALGIRIGSADVSADGVRCDQAVLVQ</sequence>
<dbReference type="EMBL" id="BPQV01000009">
    <property type="protein sequence ID" value="GJE28309.1"/>
    <property type="molecule type" value="Genomic_DNA"/>
</dbReference>
<evidence type="ECO:0000313" key="3">
    <source>
        <dbReference type="EMBL" id="GJE28309.1"/>
    </source>
</evidence>
<accession>A0ABQ4TCD1</accession>
<organism evidence="3 4">
    <name type="scientific">Methylobacterium organophilum</name>
    <dbReference type="NCBI Taxonomy" id="410"/>
    <lineage>
        <taxon>Bacteria</taxon>
        <taxon>Pseudomonadati</taxon>
        <taxon>Pseudomonadota</taxon>
        <taxon>Alphaproteobacteria</taxon>
        <taxon>Hyphomicrobiales</taxon>
        <taxon>Methylobacteriaceae</taxon>
        <taxon>Methylobacterium</taxon>
    </lineage>
</organism>
<reference evidence="3" key="1">
    <citation type="journal article" date="2021" name="Front. Microbiol.">
        <title>Comprehensive Comparative Genomics and Phenotyping of Methylobacterium Species.</title>
        <authorList>
            <person name="Alessa O."/>
            <person name="Ogura Y."/>
            <person name="Fujitani Y."/>
            <person name="Takami H."/>
            <person name="Hayashi T."/>
            <person name="Sahin N."/>
            <person name="Tani A."/>
        </authorList>
    </citation>
    <scope>NUCLEOTIDE SEQUENCE</scope>
    <source>
        <strain evidence="3">NBRC 15689</strain>
    </source>
</reference>
<name>A0ABQ4TCD1_METOR</name>
<dbReference type="Pfam" id="PF09977">
    <property type="entry name" value="Tad_C"/>
    <property type="match status" value="1"/>
</dbReference>
<reference evidence="3" key="2">
    <citation type="submission" date="2021-08" db="EMBL/GenBank/DDBJ databases">
        <authorList>
            <person name="Tani A."/>
            <person name="Ola A."/>
            <person name="Ogura Y."/>
            <person name="Katsura K."/>
            <person name="Hayashi T."/>
        </authorList>
    </citation>
    <scope>NUCLEOTIDE SEQUENCE</scope>
    <source>
        <strain evidence="3">NBRC 15689</strain>
    </source>
</reference>
<evidence type="ECO:0000259" key="2">
    <source>
        <dbReference type="Pfam" id="PF09977"/>
    </source>
</evidence>
<evidence type="ECO:0000313" key="4">
    <source>
        <dbReference type="Proteomes" id="UP001055156"/>
    </source>
</evidence>
<dbReference type="RefSeq" id="WP_238312226.1">
    <property type="nucleotide sequence ID" value="NZ_BPQV01000009.1"/>
</dbReference>